<name>A4S5P4_OSTLU</name>
<dbReference type="KEGG" id="olu:OSTLU_17597"/>
<dbReference type="GeneID" id="5004764"/>
<evidence type="ECO:0000313" key="3">
    <source>
        <dbReference type="Proteomes" id="UP000001568"/>
    </source>
</evidence>
<dbReference type="eggNOG" id="ENOG502SSRA">
    <property type="taxonomic scope" value="Eukaryota"/>
</dbReference>
<dbReference type="Proteomes" id="UP000001568">
    <property type="component" value="Chromosome 12"/>
</dbReference>
<dbReference type="HOGENOM" id="CLU_743128_0_0_1"/>
<reference evidence="2 3" key="1">
    <citation type="journal article" date="2007" name="Proc. Natl. Acad. Sci. U.S.A.">
        <title>The tiny eukaryote Ostreococcus provides genomic insights into the paradox of plankton speciation.</title>
        <authorList>
            <person name="Palenik B."/>
            <person name="Grimwood J."/>
            <person name="Aerts A."/>
            <person name="Rouze P."/>
            <person name="Salamov A."/>
            <person name="Putnam N."/>
            <person name="Dupont C."/>
            <person name="Jorgensen R."/>
            <person name="Derelle E."/>
            <person name="Rombauts S."/>
            <person name="Zhou K."/>
            <person name="Otillar R."/>
            <person name="Merchant S.S."/>
            <person name="Podell S."/>
            <person name="Gaasterland T."/>
            <person name="Napoli C."/>
            <person name="Gendler K."/>
            <person name="Manuell A."/>
            <person name="Tai V."/>
            <person name="Vallon O."/>
            <person name="Piganeau G."/>
            <person name="Jancek S."/>
            <person name="Heijde M."/>
            <person name="Jabbari K."/>
            <person name="Bowler C."/>
            <person name="Lohr M."/>
            <person name="Robbens S."/>
            <person name="Werner G."/>
            <person name="Dubchak I."/>
            <person name="Pazour G.J."/>
            <person name="Ren Q."/>
            <person name="Paulsen I."/>
            <person name="Delwiche C."/>
            <person name="Schmutz J."/>
            <person name="Rokhsar D."/>
            <person name="Van de Peer Y."/>
            <person name="Moreau H."/>
            <person name="Grigoriev I.V."/>
        </authorList>
    </citation>
    <scope>NUCLEOTIDE SEQUENCE [LARGE SCALE GENOMIC DNA]</scope>
    <source>
        <strain evidence="2 3">CCE9901</strain>
    </source>
</reference>
<organism evidence="2 3">
    <name type="scientific">Ostreococcus lucimarinus (strain CCE9901)</name>
    <dbReference type="NCBI Taxonomy" id="436017"/>
    <lineage>
        <taxon>Eukaryota</taxon>
        <taxon>Viridiplantae</taxon>
        <taxon>Chlorophyta</taxon>
        <taxon>Mamiellophyceae</taxon>
        <taxon>Mamiellales</taxon>
        <taxon>Bathycoccaceae</taxon>
        <taxon>Ostreococcus</taxon>
    </lineage>
</organism>
<proteinExistence type="predicted"/>
<accession>A4S5P4</accession>
<keyword evidence="3" id="KW-1185">Reference proteome</keyword>
<dbReference type="OrthoDB" id="513406at2759"/>
<gene>
    <name evidence="2" type="ORF">OSTLU_17597</name>
</gene>
<dbReference type="EMBL" id="CP000592">
    <property type="protein sequence ID" value="ABO98939.1"/>
    <property type="molecule type" value="Genomic_DNA"/>
</dbReference>
<evidence type="ECO:0000313" key="2">
    <source>
        <dbReference type="EMBL" id="ABO98939.1"/>
    </source>
</evidence>
<evidence type="ECO:0000256" key="1">
    <source>
        <dbReference type="SAM" id="MobiDB-lite"/>
    </source>
</evidence>
<feature type="non-terminal residue" evidence="2">
    <location>
        <position position="374"/>
    </location>
</feature>
<sequence length="374" mass="40696">MQTTAIPSRTAARARGWTRAREGARNATIVRANPPGSARREGVARRGDDAATTRAIAVDERKSSSSTDAVRECAVGDALRVRLPGETRASYLEVEATSANRARGAFRGVDAVLEVCEETNRVLLSEIVDGNFGKDGKRKSTRLLRERFTRSYDGLTTTLETLRRSGEYPAPGFSGAIECEEVSRLCSLEELRARVSEDASFWADGSPKDFQGLSADEHATLNAGEILAFQCGCRPMCMVQLWTGWEDDLGRRQSIDMPFVARLLKEITEDDEIGVITVAPPGASEKLGITALLYPRKSPYKERAKLLASFGAQAAIVAGSAYYQTLIGRCLGYKEENINAHVQQYNKGVGVSKQISDLVEEELAGLSAVPASKR</sequence>
<feature type="compositionally biased region" description="Basic and acidic residues" evidence="1">
    <location>
        <begin position="38"/>
        <end position="51"/>
    </location>
</feature>
<protein>
    <submittedName>
        <fullName evidence="2">Uncharacterized protein</fullName>
    </submittedName>
</protein>
<dbReference type="RefSeq" id="XP_001420646.1">
    <property type="nucleotide sequence ID" value="XM_001420609.1"/>
</dbReference>
<dbReference type="AlphaFoldDB" id="A4S5P4"/>
<feature type="region of interest" description="Disordered" evidence="1">
    <location>
        <begin position="1"/>
        <end position="51"/>
    </location>
</feature>